<dbReference type="RefSeq" id="WP_129477490.1">
    <property type="nucleotide sequence ID" value="NZ_SDWS01000007.1"/>
</dbReference>
<feature type="transmembrane region" description="Helical" evidence="1">
    <location>
        <begin position="111"/>
        <end position="128"/>
    </location>
</feature>
<name>A0A4Q2RNI4_9ACTN</name>
<sequence length="258" mass="27686">MTTSDLTAPGVDDRALRSLRVWNLALTVLHLAQAIAVVVLATDFAITLTQTLPTGPPGTPTASPEALFDLPVGATIAVFLALAGLDHLLTGTVLRGTYERDLRSGINRFRWVEYSFSATIMVVLIALYAGVVDITALIGIVGANVAMILFGWLQESANPPGATTRTMKPFWFGCVAGAAPWIAIGYNLVAAEEVPGFVVGIFVSLFVFFNSFALNQWLQYRQVGPWRSYAFGEKAYLVLSLVAKSALAWQIFGGSLAT</sequence>
<evidence type="ECO:0000256" key="1">
    <source>
        <dbReference type="SAM" id="Phobius"/>
    </source>
</evidence>
<dbReference type="OrthoDB" id="2042238at2"/>
<evidence type="ECO:0008006" key="4">
    <source>
        <dbReference type="Google" id="ProtNLM"/>
    </source>
</evidence>
<reference evidence="2 3" key="1">
    <citation type="submission" date="2019-01" db="EMBL/GenBank/DDBJ databases">
        <title>Novel species of Nocardioides.</title>
        <authorList>
            <person name="Liu Q."/>
            <person name="Xin Y.-H."/>
        </authorList>
    </citation>
    <scope>NUCLEOTIDE SEQUENCE [LARGE SCALE GENOMIC DNA]</scope>
    <source>
        <strain evidence="2 3">HLT3-15</strain>
    </source>
</reference>
<evidence type="ECO:0000313" key="3">
    <source>
        <dbReference type="Proteomes" id="UP000291838"/>
    </source>
</evidence>
<feature type="transmembrane region" description="Helical" evidence="1">
    <location>
        <begin position="66"/>
        <end position="90"/>
    </location>
</feature>
<dbReference type="InterPro" id="IPR041113">
    <property type="entry name" value="Heliorhodopsin"/>
</dbReference>
<proteinExistence type="predicted"/>
<keyword evidence="1" id="KW-1133">Transmembrane helix</keyword>
<evidence type="ECO:0000313" key="2">
    <source>
        <dbReference type="EMBL" id="RYB89424.1"/>
    </source>
</evidence>
<feature type="transmembrane region" description="Helical" evidence="1">
    <location>
        <begin position="169"/>
        <end position="188"/>
    </location>
</feature>
<dbReference type="EMBL" id="SDWS01000007">
    <property type="protein sequence ID" value="RYB89424.1"/>
    <property type="molecule type" value="Genomic_DNA"/>
</dbReference>
<dbReference type="Gene3D" id="1.20.1070.10">
    <property type="entry name" value="Rhodopsin 7-helix transmembrane proteins"/>
    <property type="match status" value="1"/>
</dbReference>
<keyword evidence="1" id="KW-0472">Membrane</keyword>
<keyword evidence="3" id="KW-1185">Reference proteome</keyword>
<comment type="caution">
    <text evidence="2">The sequence shown here is derived from an EMBL/GenBank/DDBJ whole genome shotgun (WGS) entry which is preliminary data.</text>
</comment>
<dbReference type="Proteomes" id="UP000291838">
    <property type="component" value="Unassembled WGS sequence"/>
</dbReference>
<dbReference type="NCBIfam" id="NF038020">
    <property type="entry name" value="HeR"/>
    <property type="match status" value="1"/>
</dbReference>
<feature type="transmembrane region" description="Helical" evidence="1">
    <location>
        <begin position="235"/>
        <end position="252"/>
    </location>
</feature>
<dbReference type="AlphaFoldDB" id="A0A4Q2RNI4"/>
<dbReference type="Pfam" id="PF18761">
    <property type="entry name" value="Heliorhodopsin"/>
    <property type="match status" value="1"/>
</dbReference>
<keyword evidence="1" id="KW-0812">Transmembrane</keyword>
<feature type="transmembrane region" description="Helical" evidence="1">
    <location>
        <begin position="21"/>
        <end position="46"/>
    </location>
</feature>
<organism evidence="2 3">
    <name type="scientific">Nocardioides glacieisoli</name>
    <dbReference type="NCBI Taxonomy" id="1168730"/>
    <lineage>
        <taxon>Bacteria</taxon>
        <taxon>Bacillati</taxon>
        <taxon>Actinomycetota</taxon>
        <taxon>Actinomycetes</taxon>
        <taxon>Propionibacteriales</taxon>
        <taxon>Nocardioidaceae</taxon>
        <taxon>Nocardioides</taxon>
    </lineage>
</organism>
<feature type="transmembrane region" description="Helical" evidence="1">
    <location>
        <begin position="194"/>
        <end position="214"/>
    </location>
</feature>
<feature type="transmembrane region" description="Helical" evidence="1">
    <location>
        <begin position="134"/>
        <end position="153"/>
    </location>
</feature>
<protein>
    <recommendedName>
        <fullName evidence="4">Heliorhodopsin HeR</fullName>
    </recommendedName>
</protein>
<gene>
    <name evidence="2" type="ORF">EUA06_15720</name>
</gene>
<accession>A0A4Q2RNI4</accession>